<name>N9T5W3_9GAMM</name>
<dbReference type="InterPro" id="IPR053876">
    <property type="entry name" value="Phage_int_M"/>
</dbReference>
<evidence type="ECO:0000256" key="3">
    <source>
        <dbReference type="ARBA" id="ARBA00023125"/>
    </source>
</evidence>
<sequence length="311" mass="36388">MKEMSFSQCFSAFFETYRKSVEKQTENAALGIFLNHINGEIGPLNMHQIKVSNLQPIFKKLENEGKTSTLRTTHQLICKVFDYGIVYETCCEFNPAQPLSRFLAKHVEKNHPFLTEEEMPLFFNEVKKHGKLSTPAKVALLLIIYTAVRANEAVQAKWDEFDLDKQIWTIHAERMKKRLSHTVPLSNQIVNILKKWKNKAPVSDYVFPALNKSNKNPYMQSWCLSRAVSHTLYYQKQNIHGFRHRFSTTCYESNLWRDDAIEMCLAHRIGGVKGVYNKAKYIEERKRIMQWYADKVQIWVKGFITEQELIA</sequence>
<dbReference type="PATRIC" id="fig|1217700.3.peg.1382"/>
<dbReference type="Pfam" id="PF00589">
    <property type="entry name" value="Phage_integrase"/>
    <property type="match status" value="1"/>
</dbReference>
<dbReference type="AlphaFoldDB" id="N9T5W3"/>
<evidence type="ECO:0000259" key="5">
    <source>
        <dbReference type="PROSITE" id="PS51898"/>
    </source>
</evidence>
<evidence type="ECO:0000313" key="7">
    <source>
        <dbReference type="Proteomes" id="UP000013084"/>
    </source>
</evidence>
<dbReference type="Gene3D" id="1.10.443.10">
    <property type="entry name" value="Intergrase catalytic core"/>
    <property type="match status" value="1"/>
</dbReference>
<comment type="caution">
    <text evidence="6">The sequence shown here is derived from an EMBL/GenBank/DDBJ whole genome shotgun (WGS) entry which is preliminary data.</text>
</comment>
<feature type="domain" description="Tyr recombinase" evidence="5">
    <location>
        <begin position="109"/>
        <end position="290"/>
    </location>
</feature>
<proteinExistence type="inferred from homology"/>
<keyword evidence="2" id="KW-0229">DNA integration</keyword>
<dbReference type="OrthoDB" id="9795573at2"/>
<dbReference type="Proteomes" id="UP000013084">
    <property type="component" value="Unassembled WGS sequence"/>
</dbReference>
<dbReference type="Pfam" id="PF22022">
    <property type="entry name" value="Phage_int_M"/>
    <property type="match status" value="1"/>
</dbReference>
<organism evidence="6 7">
    <name type="scientific">Acinetobacter higginsii</name>
    <dbReference type="NCBI Taxonomy" id="70347"/>
    <lineage>
        <taxon>Bacteria</taxon>
        <taxon>Pseudomonadati</taxon>
        <taxon>Pseudomonadota</taxon>
        <taxon>Gammaproteobacteria</taxon>
        <taxon>Moraxellales</taxon>
        <taxon>Moraxellaceae</taxon>
        <taxon>Acinetobacter</taxon>
    </lineage>
</organism>
<evidence type="ECO:0000256" key="4">
    <source>
        <dbReference type="ARBA" id="ARBA00023172"/>
    </source>
</evidence>
<dbReference type="RefSeq" id="WP_005202219.1">
    <property type="nucleotide sequence ID" value="NZ_KB850072.1"/>
</dbReference>
<dbReference type="InterPro" id="IPR002104">
    <property type="entry name" value="Integrase_catalytic"/>
</dbReference>
<dbReference type="PROSITE" id="PS51898">
    <property type="entry name" value="TYR_RECOMBINASE"/>
    <property type="match status" value="1"/>
</dbReference>
<dbReference type="HOGENOM" id="CLU_027562_0_3_6"/>
<accession>N9T5W3</accession>
<evidence type="ECO:0000313" key="6">
    <source>
        <dbReference type="EMBL" id="ENX58810.1"/>
    </source>
</evidence>
<dbReference type="GO" id="GO:0015074">
    <property type="term" value="P:DNA integration"/>
    <property type="evidence" value="ECO:0007669"/>
    <property type="project" value="UniProtKB-KW"/>
</dbReference>
<protein>
    <recommendedName>
        <fullName evidence="5">Tyr recombinase domain-containing protein</fullName>
    </recommendedName>
</protein>
<dbReference type="InterPro" id="IPR013762">
    <property type="entry name" value="Integrase-like_cat_sf"/>
</dbReference>
<evidence type="ECO:0000256" key="2">
    <source>
        <dbReference type="ARBA" id="ARBA00022908"/>
    </source>
</evidence>
<dbReference type="PANTHER" id="PTHR30629">
    <property type="entry name" value="PROPHAGE INTEGRASE"/>
    <property type="match status" value="1"/>
</dbReference>
<dbReference type="InterPro" id="IPR010998">
    <property type="entry name" value="Integrase_recombinase_N"/>
</dbReference>
<keyword evidence="4" id="KW-0233">DNA recombination</keyword>
<dbReference type="CDD" id="cd00801">
    <property type="entry name" value="INT_P4_C"/>
    <property type="match status" value="1"/>
</dbReference>
<gene>
    <name evidence="6" type="ORF">F902_01437</name>
</gene>
<evidence type="ECO:0000256" key="1">
    <source>
        <dbReference type="ARBA" id="ARBA00008857"/>
    </source>
</evidence>
<comment type="similarity">
    <text evidence="1">Belongs to the 'phage' integrase family.</text>
</comment>
<reference evidence="6 7" key="1">
    <citation type="submission" date="2013-02" db="EMBL/GenBank/DDBJ databases">
        <title>The Genome Sequence of Acinetobacter sp. CIP 70.18.</title>
        <authorList>
            <consortium name="The Broad Institute Genome Sequencing Platform"/>
            <consortium name="The Broad Institute Genome Sequencing Center for Infectious Disease"/>
            <person name="Cerqueira G."/>
            <person name="Feldgarden M."/>
            <person name="Courvalin P."/>
            <person name="Perichon B."/>
            <person name="Grillot-Courvalin C."/>
            <person name="Clermont D."/>
            <person name="Rocha E."/>
            <person name="Yoon E.-J."/>
            <person name="Nemec A."/>
            <person name="Walker B."/>
            <person name="Young S.K."/>
            <person name="Zeng Q."/>
            <person name="Gargeya S."/>
            <person name="Fitzgerald M."/>
            <person name="Haas B."/>
            <person name="Abouelleil A."/>
            <person name="Alvarado L."/>
            <person name="Arachchi H.M."/>
            <person name="Berlin A.M."/>
            <person name="Chapman S.B."/>
            <person name="Dewar J."/>
            <person name="Goldberg J."/>
            <person name="Griggs A."/>
            <person name="Gujja S."/>
            <person name="Hansen M."/>
            <person name="Howarth C."/>
            <person name="Imamovic A."/>
            <person name="Larimer J."/>
            <person name="McCowan C."/>
            <person name="Murphy C."/>
            <person name="Neiman D."/>
            <person name="Pearson M."/>
            <person name="Priest M."/>
            <person name="Roberts A."/>
            <person name="Saif S."/>
            <person name="Shea T."/>
            <person name="Sisk P."/>
            <person name="Sykes S."/>
            <person name="Wortman J."/>
            <person name="Nusbaum C."/>
            <person name="Birren B."/>
        </authorList>
    </citation>
    <scope>NUCLEOTIDE SEQUENCE [LARGE SCALE GENOMIC DNA]</scope>
    <source>
        <strain evidence="6 7">CIP 70.18</strain>
    </source>
</reference>
<dbReference type="InterPro" id="IPR011010">
    <property type="entry name" value="DNA_brk_join_enz"/>
</dbReference>
<dbReference type="GO" id="GO:0006310">
    <property type="term" value="P:DNA recombination"/>
    <property type="evidence" value="ECO:0007669"/>
    <property type="project" value="UniProtKB-KW"/>
</dbReference>
<dbReference type="GO" id="GO:0003677">
    <property type="term" value="F:DNA binding"/>
    <property type="evidence" value="ECO:0007669"/>
    <property type="project" value="UniProtKB-KW"/>
</dbReference>
<dbReference type="Gene3D" id="1.10.150.130">
    <property type="match status" value="1"/>
</dbReference>
<keyword evidence="7" id="KW-1185">Reference proteome</keyword>
<keyword evidence="3" id="KW-0238">DNA-binding</keyword>
<dbReference type="PANTHER" id="PTHR30629:SF2">
    <property type="entry name" value="PROPHAGE INTEGRASE INTS-RELATED"/>
    <property type="match status" value="1"/>
</dbReference>
<dbReference type="InterPro" id="IPR050808">
    <property type="entry name" value="Phage_Integrase"/>
</dbReference>
<dbReference type="SUPFAM" id="SSF56349">
    <property type="entry name" value="DNA breaking-rejoining enzymes"/>
    <property type="match status" value="1"/>
</dbReference>
<dbReference type="EMBL" id="APRN01000035">
    <property type="protein sequence ID" value="ENX58810.1"/>
    <property type="molecule type" value="Genomic_DNA"/>
</dbReference>